<dbReference type="Proteomes" id="UP000005317">
    <property type="component" value="Unassembled WGS sequence"/>
</dbReference>
<keyword evidence="2" id="KW-1185">Reference proteome</keyword>
<gene>
    <name evidence="1" type="ORF">Thini_4515</name>
</gene>
<dbReference type="AlphaFoldDB" id="A0A656HN78"/>
<organism evidence="1 2">
    <name type="scientific">Thiothrix nivea (strain ATCC 35100 / DSM 5205 / JP2)</name>
    <dbReference type="NCBI Taxonomy" id="870187"/>
    <lineage>
        <taxon>Bacteria</taxon>
        <taxon>Pseudomonadati</taxon>
        <taxon>Pseudomonadota</taxon>
        <taxon>Gammaproteobacteria</taxon>
        <taxon>Thiotrichales</taxon>
        <taxon>Thiotrichaceae</taxon>
        <taxon>Thiothrix</taxon>
    </lineage>
</organism>
<dbReference type="RefSeq" id="WP_002710845.1">
    <property type="nucleotide sequence ID" value="NZ_JH651384.1"/>
</dbReference>
<accession>A0A656HN78</accession>
<proteinExistence type="predicted"/>
<name>A0A656HN78_THINJ</name>
<sequence>MTNFTAIHHVCNAGENKTLKRILSLKLLELLEASRNDVYYVRRISSDEYSGRDAIHKIYKQFTQDFLHDTQLLNMPEPYATVLGDGKKYFRDDCKKVAGIKKRYGNFYLGKNGEDLGQYFRTLYNILKFIDNNKEIDNKKLYTNLLRAQLSRYELALLFYNCLSDFGEQKMAPLVKKYEILKHLEERTIPPENIGIWREFMHNECVDDGRGDSPRLLTAYSPPRPSHETLCNQYTPNIYIKSMYFKKR</sequence>
<evidence type="ECO:0000313" key="2">
    <source>
        <dbReference type="Proteomes" id="UP000005317"/>
    </source>
</evidence>
<reference evidence="2" key="1">
    <citation type="journal article" date="2011" name="Stand. Genomic Sci.">
        <title>Genome sequence of the filamentous, gliding Thiothrix nivea neotype strain (JP2(T)).</title>
        <authorList>
            <person name="Lapidus A."/>
            <person name="Nolan M."/>
            <person name="Lucas S."/>
            <person name="Glavina Del Rio T."/>
            <person name="Tice H."/>
            <person name="Cheng J.F."/>
            <person name="Tapia R."/>
            <person name="Han C."/>
            <person name="Goodwin L."/>
            <person name="Pitluck S."/>
            <person name="Liolios K."/>
            <person name="Pagani I."/>
            <person name="Ivanova N."/>
            <person name="Huntemann M."/>
            <person name="Mavromatis K."/>
            <person name="Mikhailova N."/>
            <person name="Pati A."/>
            <person name="Chen A."/>
            <person name="Palaniappan K."/>
            <person name="Land M."/>
            <person name="Brambilla E.M."/>
            <person name="Rohde M."/>
            <person name="Abt B."/>
            <person name="Verbarg S."/>
            <person name="Goker M."/>
            <person name="Bristow J."/>
            <person name="Eisen J.A."/>
            <person name="Markowitz V."/>
            <person name="Hugenholtz P."/>
            <person name="Kyrpides N.C."/>
            <person name="Klenk H.P."/>
            <person name="Woyke T."/>
        </authorList>
    </citation>
    <scope>NUCLEOTIDE SEQUENCE [LARGE SCALE GENOMIC DNA]</scope>
    <source>
        <strain evidence="2">ATCC 35100 / DSM 5205 / JP2</strain>
    </source>
</reference>
<protein>
    <submittedName>
        <fullName evidence="1">Uncharacterized protein</fullName>
    </submittedName>
</protein>
<dbReference type="InterPro" id="IPR031709">
    <property type="entry name" value="PutAbiC"/>
</dbReference>
<dbReference type="Pfam" id="PF16872">
    <property type="entry name" value="putAbiC"/>
    <property type="match status" value="1"/>
</dbReference>
<evidence type="ECO:0000313" key="1">
    <source>
        <dbReference type="EMBL" id="EIJ36986.1"/>
    </source>
</evidence>
<dbReference type="EMBL" id="JH651384">
    <property type="protein sequence ID" value="EIJ36986.1"/>
    <property type="molecule type" value="Genomic_DNA"/>
</dbReference>